<dbReference type="PANTHER" id="PTHR42760">
    <property type="entry name" value="SHORT-CHAIN DEHYDROGENASES/REDUCTASES FAMILY MEMBER"/>
    <property type="match status" value="1"/>
</dbReference>
<dbReference type="PRINTS" id="PR00080">
    <property type="entry name" value="SDRFAMILY"/>
</dbReference>
<evidence type="ECO:0000256" key="2">
    <source>
        <dbReference type="ARBA" id="ARBA00023002"/>
    </source>
</evidence>
<dbReference type="InterPro" id="IPR036291">
    <property type="entry name" value="NAD(P)-bd_dom_sf"/>
</dbReference>
<dbReference type="PRINTS" id="PR00081">
    <property type="entry name" value="GDHRDH"/>
</dbReference>
<dbReference type="EMBL" id="LAZR01047833">
    <property type="protein sequence ID" value="KKK93298.1"/>
    <property type="molecule type" value="Genomic_DNA"/>
</dbReference>
<gene>
    <name evidence="3" type="ORF">LCGC14_2694290</name>
</gene>
<dbReference type="Pfam" id="PF13561">
    <property type="entry name" value="adh_short_C2"/>
    <property type="match status" value="1"/>
</dbReference>
<evidence type="ECO:0000313" key="3">
    <source>
        <dbReference type="EMBL" id="KKK93298.1"/>
    </source>
</evidence>
<dbReference type="GO" id="GO:0016616">
    <property type="term" value="F:oxidoreductase activity, acting on the CH-OH group of donors, NAD or NADP as acceptor"/>
    <property type="evidence" value="ECO:0007669"/>
    <property type="project" value="TreeGrafter"/>
</dbReference>
<dbReference type="InterPro" id="IPR002347">
    <property type="entry name" value="SDR_fam"/>
</dbReference>
<proteinExistence type="inferred from homology"/>
<dbReference type="PROSITE" id="PS00018">
    <property type="entry name" value="EF_HAND_1"/>
    <property type="match status" value="1"/>
</dbReference>
<protein>
    <recommendedName>
        <fullName evidence="4">Short-chain dehydrogenase/reductase SDR</fullName>
    </recommendedName>
</protein>
<dbReference type="FunFam" id="3.40.50.720:FF:000084">
    <property type="entry name" value="Short-chain dehydrogenase reductase"/>
    <property type="match status" value="1"/>
</dbReference>
<reference evidence="3" key="1">
    <citation type="journal article" date="2015" name="Nature">
        <title>Complex archaea that bridge the gap between prokaryotes and eukaryotes.</title>
        <authorList>
            <person name="Spang A."/>
            <person name="Saw J.H."/>
            <person name="Jorgensen S.L."/>
            <person name="Zaremba-Niedzwiedzka K."/>
            <person name="Martijn J."/>
            <person name="Lind A.E."/>
            <person name="van Eijk R."/>
            <person name="Schleper C."/>
            <person name="Guy L."/>
            <person name="Ettema T.J."/>
        </authorList>
    </citation>
    <scope>NUCLEOTIDE SEQUENCE</scope>
</reference>
<dbReference type="InterPro" id="IPR018247">
    <property type="entry name" value="EF_Hand_1_Ca_BS"/>
</dbReference>
<dbReference type="PANTHER" id="PTHR42760:SF133">
    <property type="entry name" value="3-OXOACYL-[ACYL-CARRIER-PROTEIN] REDUCTASE"/>
    <property type="match status" value="1"/>
</dbReference>
<dbReference type="PROSITE" id="PS00061">
    <property type="entry name" value="ADH_SHORT"/>
    <property type="match status" value="1"/>
</dbReference>
<dbReference type="SUPFAM" id="SSF51735">
    <property type="entry name" value="NAD(P)-binding Rossmann-fold domains"/>
    <property type="match status" value="1"/>
</dbReference>
<accession>A0A0F8ZHN7</accession>
<keyword evidence="2" id="KW-0560">Oxidoreductase</keyword>
<name>A0A0F8ZHN7_9ZZZZ</name>
<evidence type="ECO:0000256" key="1">
    <source>
        <dbReference type="ARBA" id="ARBA00006484"/>
    </source>
</evidence>
<dbReference type="AlphaFoldDB" id="A0A0F8ZHN7"/>
<comment type="caution">
    <text evidence="3">The sequence shown here is derived from an EMBL/GenBank/DDBJ whole genome shotgun (WGS) entry which is preliminary data.</text>
</comment>
<sequence length="242" mass="26321">MSRTVLITGVNGGIGLTLSRTFKESRWIVIGTDIQGDNNEYCELFSNIDVSDPRAVQSMFKIVSKKYPSIDCLINNAAIQIEKTMIETTEEELEKVFKVNLFSIFYIVKSFINMLDNSSIINISSVHAKATSKGLAAYAASKGAISALNRAMALELADRGIRVNAILPGAIDTPMLQKSFQRNKSTKEAKKSLIEATPLHKIGQPEDVAHLALFLADSSKSGNITGQEFVCDGGVLSKLSSE</sequence>
<dbReference type="InterPro" id="IPR020904">
    <property type="entry name" value="Sc_DH/Rdtase_CS"/>
</dbReference>
<dbReference type="Gene3D" id="3.40.50.720">
    <property type="entry name" value="NAD(P)-binding Rossmann-like Domain"/>
    <property type="match status" value="1"/>
</dbReference>
<evidence type="ECO:0008006" key="4">
    <source>
        <dbReference type="Google" id="ProtNLM"/>
    </source>
</evidence>
<organism evidence="3">
    <name type="scientific">marine sediment metagenome</name>
    <dbReference type="NCBI Taxonomy" id="412755"/>
    <lineage>
        <taxon>unclassified sequences</taxon>
        <taxon>metagenomes</taxon>
        <taxon>ecological metagenomes</taxon>
    </lineage>
</organism>
<comment type="similarity">
    <text evidence="1">Belongs to the short-chain dehydrogenases/reductases (SDR) family.</text>
</comment>
<dbReference type="CDD" id="cd05233">
    <property type="entry name" value="SDR_c"/>
    <property type="match status" value="1"/>
</dbReference>